<evidence type="ECO:0000313" key="1">
    <source>
        <dbReference type="EMBL" id="MEB3372372.1"/>
    </source>
</evidence>
<gene>
    <name evidence="1" type="ORF">R4I43_33725</name>
</gene>
<organism evidence="1 2">
    <name type="scientific">Saccharopolyspora mangrovi</name>
    <dbReference type="NCBI Taxonomy" id="3082379"/>
    <lineage>
        <taxon>Bacteria</taxon>
        <taxon>Bacillati</taxon>
        <taxon>Actinomycetota</taxon>
        <taxon>Actinomycetes</taxon>
        <taxon>Pseudonocardiales</taxon>
        <taxon>Pseudonocardiaceae</taxon>
        <taxon>Saccharopolyspora</taxon>
    </lineage>
</organism>
<keyword evidence="2" id="KW-1185">Reference proteome</keyword>
<reference evidence="1 2" key="1">
    <citation type="submission" date="2023-10" db="EMBL/GenBank/DDBJ databases">
        <title>Saccharopolyspora sp. nov., isolated from mangrove soil.</title>
        <authorList>
            <person name="Lu Y."/>
            <person name="Liu W."/>
        </authorList>
    </citation>
    <scope>NUCLEOTIDE SEQUENCE [LARGE SCALE GENOMIC DNA]</scope>
    <source>
        <strain evidence="1 2">S2-29</strain>
    </source>
</reference>
<dbReference type="EMBL" id="JAWLNX010000044">
    <property type="protein sequence ID" value="MEB3372372.1"/>
    <property type="molecule type" value="Genomic_DNA"/>
</dbReference>
<proteinExistence type="predicted"/>
<comment type="caution">
    <text evidence="1">The sequence shown here is derived from an EMBL/GenBank/DDBJ whole genome shotgun (WGS) entry which is preliminary data.</text>
</comment>
<protein>
    <submittedName>
        <fullName evidence="1">SH3 domain-containing protein</fullName>
    </submittedName>
</protein>
<accession>A0ABU6ALF5</accession>
<name>A0ABU6ALF5_9PSEU</name>
<evidence type="ECO:0000313" key="2">
    <source>
        <dbReference type="Proteomes" id="UP001327093"/>
    </source>
</evidence>
<sequence>MFLVPRPVLLAGAGLIAIVYALGADRADSGAAKPADCAFRVSADVLNVRSDPHQGAARVDRLNAGEQVEATANVVAGFREIRTGRWTATEFLTPLPGSACVP</sequence>
<dbReference type="Proteomes" id="UP001327093">
    <property type="component" value="Unassembled WGS sequence"/>
</dbReference>
<dbReference type="RefSeq" id="WP_324269791.1">
    <property type="nucleotide sequence ID" value="NZ_JAWLNX010000044.1"/>
</dbReference>